<keyword evidence="1" id="KW-1133">Transmembrane helix</keyword>
<dbReference type="EMBL" id="DXEM01000028">
    <property type="protein sequence ID" value="HIX68144.1"/>
    <property type="molecule type" value="Genomic_DNA"/>
</dbReference>
<feature type="transmembrane region" description="Helical" evidence="1">
    <location>
        <begin position="73"/>
        <end position="91"/>
    </location>
</feature>
<protein>
    <submittedName>
        <fullName evidence="3">DUF4367 domain-containing protein</fullName>
    </submittedName>
</protein>
<comment type="caution">
    <text evidence="3">The sequence shown here is derived from an EMBL/GenBank/DDBJ whole genome shotgun (WGS) entry which is preliminary data.</text>
</comment>
<sequence length="233" mass="27586">MKDNKKKIEEQERLLDHLIEYGGRQLIDEEIQKFEDLPEMEIPKDLDDRMDKMFEDAYRQETRKERIHLGKKIAAGAVIIIGAASVTAMNVKAFREPILNFIFRSSDDDNRTKVDIRETDSIEDQFEFGYIPEGYECVKENYVNDHSYIAYQFENSNKNNIYIYIQLNTDFDAYQNMDKSSYTKINKENISYYFIQGSNNKLLWYRQNIIFTISSTLNETNMIKIAENIKINN</sequence>
<dbReference type="AlphaFoldDB" id="A0A9D2BAF0"/>
<evidence type="ECO:0000256" key="1">
    <source>
        <dbReference type="SAM" id="Phobius"/>
    </source>
</evidence>
<evidence type="ECO:0000313" key="3">
    <source>
        <dbReference type="EMBL" id="HIX68144.1"/>
    </source>
</evidence>
<dbReference type="InterPro" id="IPR025377">
    <property type="entry name" value="DUF4367"/>
</dbReference>
<dbReference type="Proteomes" id="UP000886721">
    <property type="component" value="Unassembled WGS sequence"/>
</dbReference>
<evidence type="ECO:0000259" key="2">
    <source>
        <dbReference type="Pfam" id="PF14285"/>
    </source>
</evidence>
<feature type="domain" description="DUF4367" evidence="2">
    <location>
        <begin position="126"/>
        <end position="229"/>
    </location>
</feature>
<reference evidence="3" key="2">
    <citation type="submission" date="2021-04" db="EMBL/GenBank/DDBJ databases">
        <authorList>
            <person name="Gilroy R."/>
        </authorList>
    </citation>
    <scope>NUCLEOTIDE SEQUENCE</scope>
    <source>
        <strain evidence="3">CHK191-13928</strain>
    </source>
</reference>
<name>A0A9D2BAF0_9FIRM</name>
<dbReference type="Pfam" id="PF14285">
    <property type="entry name" value="DUF4367"/>
    <property type="match status" value="1"/>
</dbReference>
<proteinExistence type="predicted"/>
<accession>A0A9D2BAF0</accession>
<organism evidence="3 4">
    <name type="scientific">Candidatus Anaerostipes excrementavium</name>
    <dbReference type="NCBI Taxonomy" id="2838463"/>
    <lineage>
        <taxon>Bacteria</taxon>
        <taxon>Bacillati</taxon>
        <taxon>Bacillota</taxon>
        <taxon>Clostridia</taxon>
        <taxon>Lachnospirales</taxon>
        <taxon>Lachnospiraceae</taxon>
        <taxon>Anaerostipes</taxon>
    </lineage>
</organism>
<reference evidence="3" key="1">
    <citation type="journal article" date="2021" name="PeerJ">
        <title>Extensive microbial diversity within the chicken gut microbiome revealed by metagenomics and culture.</title>
        <authorList>
            <person name="Gilroy R."/>
            <person name="Ravi A."/>
            <person name="Getino M."/>
            <person name="Pursley I."/>
            <person name="Horton D.L."/>
            <person name="Alikhan N.F."/>
            <person name="Baker D."/>
            <person name="Gharbi K."/>
            <person name="Hall N."/>
            <person name="Watson M."/>
            <person name="Adriaenssens E.M."/>
            <person name="Foster-Nyarko E."/>
            <person name="Jarju S."/>
            <person name="Secka A."/>
            <person name="Antonio M."/>
            <person name="Oren A."/>
            <person name="Chaudhuri R.R."/>
            <person name="La Ragione R."/>
            <person name="Hildebrand F."/>
            <person name="Pallen M.J."/>
        </authorList>
    </citation>
    <scope>NUCLEOTIDE SEQUENCE</scope>
    <source>
        <strain evidence="3">CHK191-13928</strain>
    </source>
</reference>
<keyword evidence="1" id="KW-0812">Transmembrane</keyword>
<gene>
    <name evidence="3" type="ORF">H9735_08535</name>
</gene>
<evidence type="ECO:0000313" key="4">
    <source>
        <dbReference type="Proteomes" id="UP000886721"/>
    </source>
</evidence>
<keyword evidence="1" id="KW-0472">Membrane</keyword>